<sequence length="547" mass="64371">MRSTLIKMRSVKLKCFILTVIILSVYLFIFYVLLDIWFFQKKNGLMSSIVLSNVIVHIDFKGSPPKLSYLESLLPILKSHGVNGLLMEYEDMFPYEGKLINISAKNAYGRSELQKFIIAATNMEFEIIPLVQTFGHLEHVLKLQEFQHLREMPLYPDSICPTKEESRNLLKDMLRQIIFFHNSISELKYIHIGCDEVYHINKCKQCAKEKLGNNDLFVNHVNLISEIVKLLSPATVVLIWDDMLREIKPMEWEDFDNFVQTEPVYWDYKPNLAVSHLNLLKYRKKFDNIWIASAFKGADGPIATIPNLKNRFMNHFSWLNLILDYKFGGDDKVYNFKGIILTGWSRYNHMDPPCELLPLALPSLILNLLLIKKFQSGIVVDDDETSLGVDGFFAKHLDTEFNQSLKCKHIGIENMDYSSCTLHSLELYTILERYRHTTENIESHFYNDKIGLKSIEYYSKQGYVNINNVRRHMKWSNETLYELIDIEKMLYGTMLKYYNREFTKEYVNFKTYANKKRLKELYKTLRAYTKPRHWPRRPAKSLFVALK</sequence>
<proteinExistence type="predicted"/>
<gene>
    <name evidence="2" type="ORF">O3G_MSEX006298</name>
</gene>
<protein>
    <recommendedName>
        <fullName evidence="4">Beta-N-acetylhexosaminidase</fullName>
    </recommendedName>
</protein>
<reference evidence="2" key="1">
    <citation type="journal article" date="2016" name="Insect Biochem. Mol. Biol.">
        <title>Multifaceted biological insights from a draft genome sequence of the tobacco hornworm moth, Manduca sexta.</title>
        <authorList>
            <person name="Kanost M.R."/>
            <person name="Arrese E.L."/>
            <person name="Cao X."/>
            <person name="Chen Y.R."/>
            <person name="Chellapilla S."/>
            <person name="Goldsmith M.R."/>
            <person name="Grosse-Wilde E."/>
            <person name="Heckel D.G."/>
            <person name="Herndon N."/>
            <person name="Jiang H."/>
            <person name="Papanicolaou A."/>
            <person name="Qu J."/>
            <person name="Soulages J.L."/>
            <person name="Vogel H."/>
            <person name="Walters J."/>
            <person name="Waterhouse R.M."/>
            <person name="Ahn S.J."/>
            <person name="Almeida F.C."/>
            <person name="An C."/>
            <person name="Aqrawi P."/>
            <person name="Bretschneider A."/>
            <person name="Bryant W.B."/>
            <person name="Bucks S."/>
            <person name="Chao H."/>
            <person name="Chevignon G."/>
            <person name="Christen J.M."/>
            <person name="Clarke D.F."/>
            <person name="Dittmer N.T."/>
            <person name="Ferguson L.C.F."/>
            <person name="Garavelou S."/>
            <person name="Gordon K.H.J."/>
            <person name="Gunaratna R.T."/>
            <person name="Han Y."/>
            <person name="Hauser F."/>
            <person name="He Y."/>
            <person name="Heidel-Fischer H."/>
            <person name="Hirsh A."/>
            <person name="Hu Y."/>
            <person name="Jiang H."/>
            <person name="Kalra D."/>
            <person name="Klinner C."/>
            <person name="Konig C."/>
            <person name="Kovar C."/>
            <person name="Kroll A.R."/>
            <person name="Kuwar S.S."/>
            <person name="Lee S.L."/>
            <person name="Lehman R."/>
            <person name="Li K."/>
            <person name="Li Z."/>
            <person name="Liang H."/>
            <person name="Lovelace S."/>
            <person name="Lu Z."/>
            <person name="Mansfield J.H."/>
            <person name="McCulloch K.J."/>
            <person name="Mathew T."/>
            <person name="Morton B."/>
            <person name="Muzny D.M."/>
            <person name="Neunemann D."/>
            <person name="Ongeri F."/>
            <person name="Pauchet Y."/>
            <person name="Pu L.L."/>
            <person name="Pyrousis I."/>
            <person name="Rao X.J."/>
            <person name="Redding A."/>
            <person name="Roesel C."/>
            <person name="Sanchez-Gracia A."/>
            <person name="Schaack S."/>
            <person name="Shukla A."/>
            <person name="Tetreau G."/>
            <person name="Wang Y."/>
            <person name="Xiong G.H."/>
            <person name="Traut W."/>
            <person name="Walsh T.K."/>
            <person name="Worley K.C."/>
            <person name="Wu D."/>
            <person name="Wu W."/>
            <person name="Wu Y.Q."/>
            <person name="Zhang X."/>
            <person name="Zou Z."/>
            <person name="Zucker H."/>
            <person name="Briscoe A.D."/>
            <person name="Burmester T."/>
            <person name="Clem R.J."/>
            <person name="Feyereisen R."/>
            <person name="Grimmelikhuijzen C.J.P."/>
            <person name="Hamodrakas S.J."/>
            <person name="Hansson B.S."/>
            <person name="Huguet E."/>
            <person name="Jermiin L.S."/>
            <person name="Lan Q."/>
            <person name="Lehman H.K."/>
            <person name="Lorenzen M."/>
            <person name="Merzendorfer H."/>
            <person name="Michalopoulos I."/>
            <person name="Morton D.B."/>
            <person name="Muthukrishnan S."/>
            <person name="Oakeshott J.G."/>
            <person name="Palmer W."/>
            <person name="Park Y."/>
            <person name="Passarelli A.L."/>
            <person name="Rozas J."/>
            <person name="Schwartz L.M."/>
            <person name="Smith W."/>
            <person name="Southgate A."/>
            <person name="Vilcinskas A."/>
            <person name="Vogt R."/>
            <person name="Wang P."/>
            <person name="Werren J."/>
            <person name="Yu X.Q."/>
            <person name="Zhou J.J."/>
            <person name="Brown S.J."/>
            <person name="Scherer S.E."/>
            <person name="Richards S."/>
            <person name="Blissard G.W."/>
        </authorList>
    </citation>
    <scope>NUCLEOTIDE SEQUENCE</scope>
</reference>
<feature type="transmembrane region" description="Helical" evidence="1">
    <location>
        <begin position="15"/>
        <end position="39"/>
    </location>
</feature>
<keyword evidence="1" id="KW-0812">Transmembrane</keyword>
<dbReference type="InterPro" id="IPR038901">
    <property type="entry name" value="HEXDC-like"/>
</dbReference>
<evidence type="ECO:0000256" key="1">
    <source>
        <dbReference type="SAM" id="Phobius"/>
    </source>
</evidence>
<dbReference type="Proteomes" id="UP000791440">
    <property type="component" value="Unassembled WGS sequence"/>
</dbReference>
<accession>A0A921Z238</accession>
<dbReference type="PANTHER" id="PTHR21040">
    <property type="entry name" value="BCDNA.GH04120"/>
    <property type="match status" value="1"/>
</dbReference>
<name>A0A921Z238_MANSE</name>
<dbReference type="InterPro" id="IPR017853">
    <property type="entry name" value="GH"/>
</dbReference>
<dbReference type="Gene3D" id="3.20.20.80">
    <property type="entry name" value="Glycosidases"/>
    <property type="match status" value="1"/>
</dbReference>
<organism evidence="2 3">
    <name type="scientific">Manduca sexta</name>
    <name type="common">Tobacco hawkmoth</name>
    <name type="synonym">Tobacco hornworm</name>
    <dbReference type="NCBI Taxonomy" id="7130"/>
    <lineage>
        <taxon>Eukaryota</taxon>
        <taxon>Metazoa</taxon>
        <taxon>Ecdysozoa</taxon>
        <taxon>Arthropoda</taxon>
        <taxon>Hexapoda</taxon>
        <taxon>Insecta</taxon>
        <taxon>Pterygota</taxon>
        <taxon>Neoptera</taxon>
        <taxon>Endopterygota</taxon>
        <taxon>Lepidoptera</taxon>
        <taxon>Glossata</taxon>
        <taxon>Ditrysia</taxon>
        <taxon>Bombycoidea</taxon>
        <taxon>Sphingidae</taxon>
        <taxon>Sphinginae</taxon>
        <taxon>Sphingini</taxon>
        <taxon>Manduca</taxon>
    </lineage>
</organism>
<keyword evidence="1" id="KW-1133">Transmembrane helix</keyword>
<keyword evidence="1" id="KW-0472">Membrane</keyword>
<dbReference type="EMBL" id="JH668380">
    <property type="protein sequence ID" value="KAG6449862.1"/>
    <property type="molecule type" value="Genomic_DNA"/>
</dbReference>
<dbReference type="CDD" id="cd06565">
    <property type="entry name" value="GH20_GcnA-like"/>
    <property type="match status" value="1"/>
</dbReference>
<dbReference type="AlphaFoldDB" id="A0A921Z238"/>
<dbReference type="SUPFAM" id="SSF51445">
    <property type="entry name" value="(Trans)glycosidases"/>
    <property type="match status" value="1"/>
</dbReference>
<reference evidence="2" key="2">
    <citation type="submission" date="2020-12" db="EMBL/GenBank/DDBJ databases">
        <authorList>
            <person name="Kanost M."/>
        </authorList>
    </citation>
    <scope>NUCLEOTIDE SEQUENCE</scope>
</reference>
<evidence type="ECO:0000313" key="3">
    <source>
        <dbReference type="Proteomes" id="UP000791440"/>
    </source>
</evidence>
<evidence type="ECO:0000313" key="2">
    <source>
        <dbReference type="EMBL" id="KAG6449862.1"/>
    </source>
</evidence>
<dbReference type="GO" id="GO:0015929">
    <property type="term" value="F:hexosaminidase activity"/>
    <property type="evidence" value="ECO:0007669"/>
    <property type="project" value="InterPro"/>
</dbReference>
<comment type="caution">
    <text evidence="2">The sequence shown here is derived from an EMBL/GenBank/DDBJ whole genome shotgun (WGS) entry which is preliminary data.</text>
</comment>
<keyword evidence="3" id="KW-1185">Reference proteome</keyword>
<evidence type="ECO:0008006" key="4">
    <source>
        <dbReference type="Google" id="ProtNLM"/>
    </source>
</evidence>
<dbReference type="PANTHER" id="PTHR21040:SF8">
    <property type="entry name" value="BCDNA.GH04120"/>
    <property type="match status" value="1"/>
</dbReference>